<name>B4G8H4_DROPE</name>
<sequence length="53" mass="6269">MTDYSINQFIEHRLNFSFWTKAHSPSRTMERNSSLLFTVITDDLVEVLFVPFS</sequence>
<proteinExistence type="predicted"/>
<dbReference type="HOGENOM" id="CLU_3070903_0_0_1"/>
<reference evidence="1 2" key="1">
    <citation type="journal article" date="2007" name="Nature">
        <title>Evolution of genes and genomes on the Drosophila phylogeny.</title>
        <authorList>
            <consortium name="Drosophila 12 Genomes Consortium"/>
            <person name="Clark A.G."/>
            <person name="Eisen M.B."/>
            <person name="Smith D.R."/>
            <person name="Bergman C.M."/>
            <person name="Oliver B."/>
            <person name="Markow T.A."/>
            <person name="Kaufman T.C."/>
            <person name="Kellis M."/>
            <person name="Gelbart W."/>
            <person name="Iyer V.N."/>
            <person name="Pollard D.A."/>
            <person name="Sackton T.B."/>
            <person name="Larracuente A.M."/>
            <person name="Singh N.D."/>
            <person name="Abad J.P."/>
            <person name="Abt D.N."/>
            <person name="Adryan B."/>
            <person name="Aguade M."/>
            <person name="Akashi H."/>
            <person name="Anderson W.W."/>
            <person name="Aquadro C.F."/>
            <person name="Ardell D.H."/>
            <person name="Arguello R."/>
            <person name="Artieri C.G."/>
            <person name="Barbash D.A."/>
            <person name="Barker D."/>
            <person name="Barsanti P."/>
            <person name="Batterham P."/>
            <person name="Batzoglou S."/>
            <person name="Begun D."/>
            <person name="Bhutkar A."/>
            <person name="Blanco E."/>
            <person name="Bosak S.A."/>
            <person name="Bradley R.K."/>
            <person name="Brand A.D."/>
            <person name="Brent M.R."/>
            <person name="Brooks A.N."/>
            <person name="Brown R.H."/>
            <person name="Butlin R.K."/>
            <person name="Caggese C."/>
            <person name="Calvi B.R."/>
            <person name="Bernardo de Carvalho A."/>
            <person name="Caspi A."/>
            <person name="Castrezana S."/>
            <person name="Celniker S.E."/>
            <person name="Chang J.L."/>
            <person name="Chapple C."/>
            <person name="Chatterji S."/>
            <person name="Chinwalla A."/>
            <person name="Civetta A."/>
            <person name="Clifton S.W."/>
            <person name="Comeron J.M."/>
            <person name="Costello J.C."/>
            <person name="Coyne J.A."/>
            <person name="Daub J."/>
            <person name="David R.G."/>
            <person name="Delcher A.L."/>
            <person name="Delehaunty K."/>
            <person name="Do C.B."/>
            <person name="Ebling H."/>
            <person name="Edwards K."/>
            <person name="Eickbush T."/>
            <person name="Evans J.D."/>
            <person name="Filipski A."/>
            <person name="Findeiss S."/>
            <person name="Freyhult E."/>
            <person name="Fulton L."/>
            <person name="Fulton R."/>
            <person name="Garcia A.C."/>
            <person name="Gardiner A."/>
            <person name="Garfield D.A."/>
            <person name="Garvin B.E."/>
            <person name="Gibson G."/>
            <person name="Gilbert D."/>
            <person name="Gnerre S."/>
            <person name="Godfrey J."/>
            <person name="Good R."/>
            <person name="Gotea V."/>
            <person name="Gravely B."/>
            <person name="Greenberg A.J."/>
            <person name="Griffiths-Jones S."/>
            <person name="Gross S."/>
            <person name="Guigo R."/>
            <person name="Gustafson E.A."/>
            <person name="Haerty W."/>
            <person name="Hahn M.W."/>
            <person name="Halligan D.L."/>
            <person name="Halpern A.L."/>
            <person name="Halter G.M."/>
            <person name="Han M.V."/>
            <person name="Heger A."/>
            <person name="Hillier L."/>
            <person name="Hinrichs A.S."/>
            <person name="Holmes I."/>
            <person name="Hoskins R.A."/>
            <person name="Hubisz M.J."/>
            <person name="Hultmark D."/>
            <person name="Huntley M.A."/>
            <person name="Jaffe D.B."/>
            <person name="Jagadeeshan S."/>
            <person name="Jeck W.R."/>
            <person name="Johnson J."/>
            <person name="Jones C.D."/>
            <person name="Jordan W.C."/>
            <person name="Karpen G.H."/>
            <person name="Kataoka E."/>
            <person name="Keightley P.D."/>
            <person name="Kheradpour P."/>
            <person name="Kirkness E.F."/>
            <person name="Koerich L.B."/>
            <person name="Kristiansen K."/>
            <person name="Kudrna D."/>
            <person name="Kulathinal R.J."/>
            <person name="Kumar S."/>
            <person name="Kwok R."/>
            <person name="Lander E."/>
            <person name="Langley C.H."/>
            <person name="Lapoint R."/>
            <person name="Lazzaro B.P."/>
            <person name="Lee S.J."/>
            <person name="Levesque L."/>
            <person name="Li R."/>
            <person name="Lin C.F."/>
            <person name="Lin M.F."/>
            <person name="Lindblad-Toh K."/>
            <person name="Llopart A."/>
            <person name="Long M."/>
            <person name="Low L."/>
            <person name="Lozovsky E."/>
            <person name="Lu J."/>
            <person name="Luo M."/>
            <person name="Machado C.A."/>
            <person name="Makalowski W."/>
            <person name="Marzo M."/>
            <person name="Matsuda M."/>
            <person name="Matzkin L."/>
            <person name="McAllister B."/>
            <person name="McBride C.S."/>
            <person name="McKernan B."/>
            <person name="McKernan K."/>
            <person name="Mendez-Lago M."/>
            <person name="Minx P."/>
            <person name="Mollenhauer M.U."/>
            <person name="Montooth K."/>
            <person name="Mount S.M."/>
            <person name="Mu X."/>
            <person name="Myers E."/>
            <person name="Negre B."/>
            <person name="Newfeld S."/>
            <person name="Nielsen R."/>
            <person name="Noor M.A."/>
            <person name="O'Grady P."/>
            <person name="Pachter L."/>
            <person name="Papaceit M."/>
            <person name="Parisi M.J."/>
            <person name="Parisi M."/>
            <person name="Parts L."/>
            <person name="Pedersen J.S."/>
            <person name="Pesole G."/>
            <person name="Phillippy A.M."/>
            <person name="Ponting C.P."/>
            <person name="Pop M."/>
            <person name="Porcelli D."/>
            <person name="Powell J.R."/>
            <person name="Prohaska S."/>
            <person name="Pruitt K."/>
            <person name="Puig M."/>
            <person name="Quesneville H."/>
            <person name="Ram K.R."/>
            <person name="Rand D."/>
            <person name="Rasmussen M.D."/>
            <person name="Reed L.K."/>
            <person name="Reenan R."/>
            <person name="Reily A."/>
            <person name="Remington K.A."/>
            <person name="Rieger T.T."/>
            <person name="Ritchie M.G."/>
            <person name="Robin C."/>
            <person name="Rogers Y.H."/>
            <person name="Rohde C."/>
            <person name="Rozas J."/>
            <person name="Rubenfield M.J."/>
            <person name="Ruiz A."/>
            <person name="Russo S."/>
            <person name="Salzberg S.L."/>
            <person name="Sanchez-Gracia A."/>
            <person name="Saranga D.J."/>
            <person name="Sato H."/>
            <person name="Schaeffer S.W."/>
            <person name="Schatz M.C."/>
            <person name="Schlenke T."/>
            <person name="Schwartz R."/>
            <person name="Segarra C."/>
            <person name="Singh R.S."/>
            <person name="Sirot L."/>
            <person name="Sirota M."/>
            <person name="Sisneros N.B."/>
            <person name="Smith C.D."/>
            <person name="Smith T.F."/>
            <person name="Spieth J."/>
            <person name="Stage D.E."/>
            <person name="Stark A."/>
            <person name="Stephan W."/>
            <person name="Strausberg R.L."/>
            <person name="Strempel S."/>
            <person name="Sturgill D."/>
            <person name="Sutton G."/>
            <person name="Sutton G.G."/>
            <person name="Tao W."/>
            <person name="Teichmann S."/>
            <person name="Tobari Y.N."/>
            <person name="Tomimura Y."/>
            <person name="Tsolas J.M."/>
            <person name="Valente V.L."/>
            <person name="Venter E."/>
            <person name="Venter J.C."/>
            <person name="Vicario S."/>
            <person name="Vieira F.G."/>
            <person name="Vilella A.J."/>
            <person name="Villasante A."/>
            <person name="Walenz B."/>
            <person name="Wang J."/>
            <person name="Wasserman M."/>
            <person name="Watts T."/>
            <person name="Wilson D."/>
            <person name="Wilson R.K."/>
            <person name="Wing R.A."/>
            <person name="Wolfner M.F."/>
            <person name="Wong A."/>
            <person name="Wong G.K."/>
            <person name="Wu C.I."/>
            <person name="Wu G."/>
            <person name="Yamamoto D."/>
            <person name="Yang H.P."/>
            <person name="Yang S.P."/>
            <person name="Yorke J.A."/>
            <person name="Yoshida K."/>
            <person name="Zdobnov E."/>
            <person name="Zhang P."/>
            <person name="Zhang Y."/>
            <person name="Zimin A.V."/>
            <person name="Baldwin J."/>
            <person name="Abdouelleil A."/>
            <person name="Abdulkadir J."/>
            <person name="Abebe A."/>
            <person name="Abera B."/>
            <person name="Abreu J."/>
            <person name="Acer S.C."/>
            <person name="Aftuck L."/>
            <person name="Alexander A."/>
            <person name="An P."/>
            <person name="Anderson E."/>
            <person name="Anderson S."/>
            <person name="Arachi H."/>
            <person name="Azer M."/>
            <person name="Bachantsang P."/>
            <person name="Barry A."/>
            <person name="Bayul T."/>
            <person name="Berlin A."/>
            <person name="Bessette D."/>
            <person name="Bloom T."/>
            <person name="Blye J."/>
            <person name="Boguslavskiy L."/>
            <person name="Bonnet C."/>
            <person name="Boukhgalter B."/>
            <person name="Bourzgui I."/>
            <person name="Brown A."/>
            <person name="Cahill P."/>
            <person name="Channer S."/>
            <person name="Cheshatsang Y."/>
            <person name="Chuda L."/>
            <person name="Citroen M."/>
            <person name="Collymore A."/>
            <person name="Cooke P."/>
            <person name="Costello M."/>
            <person name="D'Aco K."/>
            <person name="Daza R."/>
            <person name="De Haan G."/>
            <person name="DeGray S."/>
            <person name="DeMaso C."/>
            <person name="Dhargay N."/>
            <person name="Dooley K."/>
            <person name="Dooley E."/>
            <person name="Doricent M."/>
            <person name="Dorje P."/>
            <person name="Dorjee K."/>
            <person name="Dupes A."/>
            <person name="Elong R."/>
            <person name="Falk J."/>
            <person name="Farina A."/>
            <person name="Faro S."/>
            <person name="Ferguson D."/>
            <person name="Fisher S."/>
            <person name="Foley C.D."/>
            <person name="Franke A."/>
            <person name="Friedrich D."/>
            <person name="Gadbois L."/>
            <person name="Gearin G."/>
            <person name="Gearin C.R."/>
            <person name="Giannoukos G."/>
            <person name="Goode T."/>
            <person name="Graham J."/>
            <person name="Grandbois E."/>
            <person name="Grewal S."/>
            <person name="Gyaltsen K."/>
            <person name="Hafez N."/>
            <person name="Hagos B."/>
            <person name="Hall J."/>
            <person name="Henson C."/>
            <person name="Hollinger A."/>
            <person name="Honan T."/>
            <person name="Huard M.D."/>
            <person name="Hughes L."/>
            <person name="Hurhula B."/>
            <person name="Husby M.E."/>
            <person name="Kamat A."/>
            <person name="Kanga B."/>
            <person name="Kashin S."/>
            <person name="Khazanovich D."/>
            <person name="Kisner P."/>
            <person name="Lance K."/>
            <person name="Lara M."/>
            <person name="Lee W."/>
            <person name="Lennon N."/>
            <person name="Letendre F."/>
            <person name="LeVine R."/>
            <person name="Lipovsky A."/>
            <person name="Liu X."/>
            <person name="Liu J."/>
            <person name="Liu S."/>
            <person name="Lokyitsang T."/>
            <person name="Lokyitsang Y."/>
            <person name="Lubonja R."/>
            <person name="Lui A."/>
            <person name="MacDonald P."/>
            <person name="Magnisalis V."/>
            <person name="Maru K."/>
            <person name="Matthews C."/>
            <person name="McCusker W."/>
            <person name="McDonough S."/>
            <person name="Mehta T."/>
            <person name="Meldrim J."/>
            <person name="Meneus L."/>
            <person name="Mihai O."/>
            <person name="Mihalev A."/>
            <person name="Mihova T."/>
            <person name="Mittelman R."/>
            <person name="Mlenga V."/>
            <person name="Montmayeur A."/>
            <person name="Mulrain L."/>
            <person name="Navidi A."/>
            <person name="Naylor J."/>
            <person name="Negash T."/>
            <person name="Nguyen T."/>
            <person name="Nguyen N."/>
            <person name="Nicol R."/>
            <person name="Norbu C."/>
            <person name="Norbu N."/>
            <person name="Novod N."/>
            <person name="O'Neill B."/>
            <person name="Osman S."/>
            <person name="Markiewicz E."/>
            <person name="Oyono O.L."/>
            <person name="Patti C."/>
            <person name="Phunkhang P."/>
            <person name="Pierre F."/>
            <person name="Priest M."/>
            <person name="Raghuraman S."/>
            <person name="Rege F."/>
            <person name="Reyes R."/>
            <person name="Rise C."/>
            <person name="Rogov P."/>
            <person name="Ross K."/>
            <person name="Ryan E."/>
            <person name="Settipalli S."/>
            <person name="Shea T."/>
            <person name="Sherpa N."/>
            <person name="Shi L."/>
            <person name="Shih D."/>
            <person name="Sparrow T."/>
            <person name="Spaulding J."/>
            <person name="Stalker J."/>
            <person name="Stange-Thomann N."/>
            <person name="Stavropoulos S."/>
            <person name="Stone C."/>
            <person name="Strader C."/>
            <person name="Tesfaye S."/>
            <person name="Thomson T."/>
            <person name="Thoulutsang Y."/>
            <person name="Thoulutsang D."/>
            <person name="Topham K."/>
            <person name="Topping I."/>
            <person name="Tsamla T."/>
            <person name="Vassiliev H."/>
            <person name="Vo A."/>
            <person name="Wangchuk T."/>
            <person name="Wangdi T."/>
            <person name="Weiand M."/>
            <person name="Wilkinson J."/>
            <person name="Wilson A."/>
            <person name="Yadav S."/>
            <person name="Young G."/>
            <person name="Yu Q."/>
            <person name="Zembek L."/>
            <person name="Zhong D."/>
            <person name="Zimmer A."/>
            <person name="Zwirko Z."/>
            <person name="Jaffe D.B."/>
            <person name="Alvarez P."/>
            <person name="Brockman W."/>
            <person name="Butler J."/>
            <person name="Chin C."/>
            <person name="Gnerre S."/>
            <person name="Grabherr M."/>
            <person name="Kleber M."/>
            <person name="Mauceli E."/>
            <person name="MacCallum I."/>
        </authorList>
    </citation>
    <scope>NUCLEOTIDE SEQUENCE [LARGE SCALE GENOMIC DNA]</scope>
    <source>
        <strain evidence="2">MSH-3 / Tucson 14011-0111.49</strain>
    </source>
</reference>
<evidence type="ECO:0000313" key="2">
    <source>
        <dbReference type="Proteomes" id="UP000008744"/>
    </source>
</evidence>
<dbReference type="Proteomes" id="UP000008744">
    <property type="component" value="Unassembled WGS sequence"/>
</dbReference>
<dbReference type="AlphaFoldDB" id="B4G8H4"/>
<accession>B4G8H4</accession>
<protein>
    <submittedName>
        <fullName evidence="1">GL18836</fullName>
    </submittedName>
</protein>
<organism evidence="2">
    <name type="scientific">Drosophila persimilis</name>
    <name type="common">Fruit fly</name>
    <dbReference type="NCBI Taxonomy" id="7234"/>
    <lineage>
        <taxon>Eukaryota</taxon>
        <taxon>Metazoa</taxon>
        <taxon>Ecdysozoa</taxon>
        <taxon>Arthropoda</taxon>
        <taxon>Hexapoda</taxon>
        <taxon>Insecta</taxon>
        <taxon>Pterygota</taxon>
        <taxon>Neoptera</taxon>
        <taxon>Endopterygota</taxon>
        <taxon>Diptera</taxon>
        <taxon>Brachycera</taxon>
        <taxon>Muscomorpha</taxon>
        <taxon>Ephydroidea</taxon>
        <taxon>Drosophilidae</taxon>
        <taxon>Drosophila</taxon>
        <taxon>Sophophora</taxon>
    </lineage>
</organism>
<keyword evidence="2" id="KW-1185">Reference proteome</keyword>
<gene>
    <name evidence="1" type="primary">Dper\GL18836</name>
    <name evidence="1" type="ORF">Dper_GL18836</name>
</gene>
<dbReference type="EMBL" id="CH479180">
    <property type="protein sequence ID" value="EDW28654.1"/>
    <property type="molecule type" value="Genomic_DNA"/>
</dbReference>
<evidence type="ECO:0000313" key="1">
    <source>
        <dbReference type="EMBL" id="EDW28654.1"/>
    </source>
</evidence>